<dbReference type="EMBL" id="UGVC01000001">
    <property type="protein sequence ID" value="SUD90603.1"/>
    <property type="molecule type" value="Genomic_DNA"/>
</dbReference>
<dbReference type="Pfam" id="PF14411">
    <property type="entry name" value="LHH"/>
    <property type="match status" value="1"/>
</dbReference>
<name>A0A379LJ82_9GAMM</name>
<sequence>MNARPIQGSTTTNAELMQSGRAPYALKDGQYEQIQLHHSRQDGRGALYELSEPVHIRSTNTNGNLALHPYGSSQHPDYPVERDIFGKDRNQYWKDRLKQIQGD</sequence>
<dbReference type="Proteomes" id="UP000254123">
    <property type="component" value="Unassembled WGS sequence"/>
</dbReference>
<evidence type="ECO:0000313" key="3">
    <source>
        <dbReference type="EMBL" id="SUD90603.1"/>
    </source>
</evidence>
<dbReference type="InterPro" id="IPR026834">
    <property type="entry name" value="LHH"/>
</dbReference>
<accession>A0A379LJ82</accession>
<protein>
    <recommendedName>
        <fullName evidence="2">LHH domain-containing protein</fullName>
    </recommendedName>
</protein>
<reference evidence="3 4" key="1">
    <citation type="submission" date="2018-06" db="EMBL/GenBank/DDBJ databases">
        <authorList>
            <consortium name="Pathogen Informatics"/>
            <person name="Doyle S."/>
        </authorList>
    </citation>
    <scope>NUCLEOTIDE SEQUENCE [LARGE SCALE GENOMIC DNA]</scope>
    <source>
        <strain evidence="3 4">NCTC10526</strain>
    </source>
</reference>
<gene>
    <name evidence="3" type="ORF">NCTC10526_00937</name>
</gene>
<feature type="region of interest" description="Disordered" evidence="1">
    <location>
        <begin position="1"/>
        <end position="20"/>
    </location>
</feature>
<dbReference type="STRING" id="1123034.GCA_000685805_02501"/>
<feature type="compositionally biased region" description="Polar residues" evidence="1">
    <location>
        <begin position="7"/>
        <end position="16"/>
    </location>
</feature>
<evidence type="ECO:0000313" key="4">
    <source>
        <dbReference type="Proteomes" id="UP000254123"/>
    </source>
</evidence>
<proteinExistence type="predicted"/>
<evidence type="ECO:0000259" key="2">
    <source>
        <dbReference type="Pfam" id="PF14411"/>
    </source>
</evidence>
<dbReference type="AlphaFoldDB" id="A0A379LJ82"/>
<organism evidence="3 4">
    <name type="scientific">Psychrobacter phenylpyruvicus</name>
    <dbReference type="NCBI Taxonomy" id="29432"/>
    <lineage>
        <taxon>Bacteria</taxon>
        <taxon>Pseudomonadati</taxon>
        <taxon>Pseudomonadota</taxon>
        <taxon>Gammaproteobacteria</taxon>
        <taxon>Moraxellales</taxon>
        <taxon>Moraxellaceae</taxon>
        <taxon>Psychrobacter</taxon>
    </lineage>
</organism>
<keyword evidence="4" id="KW-1185">Reference proteome</keyword>
<evidence type="ECO:0000256" key="1">
    <source>
        <dbReference type="SAM" id="MobiDB-lite"/>
    </source>
</evidence>
<feature type="domain" description="LHH" evidence="2">
    <location>
        <begin position="12"/>
        <end position="99"/>
    </location>
</feature>
<dbReference type="RefSeq" id="WP_147286698.1">
    <property type="nucleotide sequence ID" value="NZ_CAJHAQ010000001.1"/>
</dbReference>